<evidence type="ECO:0000313" key="3">
    <source>
        <dbReference type="Proteomes" id="UP001221558"/>
    </source>
</evidence>
<organism evidence="2 3">
    <name type="scientific">Sphingobacterium oryzagri</name>
    <dbReference type="NCBI Taxonomy" id="3025669"/>
    <lineage>
        <taxon>Bacteria</taxon>
        <taxon>Pseudomonadati</taxon>
        <taxon>Bacteroidota</taxon>
        <taxon>Sphingobacteriia</taxon>
        <taxon>Sphingobacteriales</taxon>
        <taxon>Sphingobacteriaceae</taxon>
        <taxon>Sphingobacterium</taxon>
    </lineage>
</organism>
<keyword evidence="1" id="KW-0812">Transmembrane</keyword>
<evidence type="ECO:0008006" key="4">
    <source>
        <dbReference type="Google" id="ProtNLM"/>
    </source>
</evidence>
<reference evidence="2 3" key="1">
    <citation type="submission" date="2023-02" db="EMBL/GenBank/DDBJ databases">
        <title>Genome sequence of Sphingobacterium sp. KACC 22765.</title>
        <authorList>
            <person name="Kim S."/>
            <person name="Heo J."/>
            <person name="Kwon S.-W."/>
        </authorList>
    </citation>
    <scope>NUCLEOTIDE SEQUENCE [LARGE SCALE GENOMIC DNA]</scope>
    <source>
        <strain evidence="2 3">KACC 22765</strain>
    </source>
</reference>
<dbReference type="RefSeq" id="WP_274265943.1">
    <property type="nucleotide sequence ID" value="NZ_CP117880.1"/>
</dbReference>
<evidence type="ECO:0000313" key="2">
    <source>
        <dbReference type="EMBL" id="WDF67213.1"/>
    </source>
</evidence>
<gene>
    <name evidence="2" type="ORF">PQ465_12950</name>
</gene>
<dbReference type="PANTHER" id="PTHR36974:SF1">
    <property type="entry name" value="DOXX FAMILY MEMBRANE PROTEIN"/>
    <property type="match status" value="1"/>
</dbReference>
<feature type="transmembrane region" description="Helical" evidence="1">
    <location>
        <begin position="12"/>
        <end position="32"/>
    </location>
</feature>
<evidence type="ECO:0000256" key="1">
    <source>
        <dbReference type="SAM" id="Phobius"/>
    </source>
</evidence>
<dbReference type="PANTHER" id="PTHR36974">
    <property type="entry name" value="MEMBRANE PROTEIN-RELATED"/>
    <property type="match status" value="1"/>
</dbReference>
<keyword evidence="1" id="KW-1133">Transmembrane helix</keyword>
<sequence length="153" mass="17473">MAKHQEIGIVRHAGRVVLGLFLLFAGIGHLTFGRREFQAQVPNWLKMDKDLVVLLSGYVEIALALLILFYGHRNKKIPWLLALFFVAIFPGNWSQYVNQRDGFGLNTDAARLLRLFFQPVLILWALWSMGAIGPKRKPRETVLTTDSFPLKLK</sequence>
<dbReference type="EMBL" id="CP117880">
    <property type="protein sequence ID" value="WDF67213.1"/>
    <property type="molecule type" value="Genomic_DNA"/>
</dbReference>
<protein>
    <recommendedName>
        <fullName evidence="4">DoxX family membrane protein</fullName>
    </recommendedName>
</protein>
<accession>A0ABY7WFP9</accession>
<proteinExistence type="predicted"/>
<dbReference type="Proteomes" id="UP001221558">
    <property type="component" value="Chromosome"/>
</dbReference>
<name>A0ABY7WFP9_9SPHI</name>
<feature type="transmembrane region" description="Helical" evidence="1">
    <location>
        <begin position="77"/>
        <end position="95"/>
    </location>
</feature>
<keyword evidence="3" id="KW-1185">Reference proteome</keyword>
<feature type="transmembrane region" description="Helical" evidence="1">
    <location>
        <begin position="52"/>
        <end position="70"/>
    </location>
</feature>
<feature type="transmembrane region" description="Helical" evidence="1">
    <location>
        <begin position="115"/>
        <end position="133"/>
    </location>
</feature>
<keyword evidence="1" id="KW-0472">Membrane</keyword>